<feature type="transmembrane region" description="Helical" evidence="1">
    <location>
        <begin position="195"/>
        <end position="214"/>
    </location>
</feature>
<protein>
    <submittedName>
        <fullName evidence="2">Uncharacterized protein</fullName>
    </submittedName>
</protein>
<keyword evidence="3" id="KW-1185">Reference proteome</keyword>
<proteinExistence type="predicted"/>
<dbReference type="Proteomes" id="UP000316778">
    <property type="component" value="Unassembled WGS sequence"/>
</dbReference>
<reference evidence="2 3" key="1">
    <citation type="journal article" date="2013" name="Stand. Genomic Sci.">
        <title>Genomic Encyclopedia of Type Strains, Phase I: The one thousand microbial genomes (KMG-I) project.</title>
        <authorList>
            <person name="Kyrpides N.C."/>
            <person name="Woyke T."/>
            <person name="Eisen J.A."/>
            <person name="Garrity G."/>
            <person name="Lilburn T.G."/>
            <person name="Beck B.J."/>
            <person name="Whitman W.B."/>
            <person name="Hugenholtz P."/>
            <person name="Klenk H.P."/>
        </authorList>
    </citation>
    <scope>NUCLEOTIDE SEQUENCE [LARGE SCALE GENOMIC DNA]</scope>
    <source>
        <strain evidence="2 3">DSM 13484</strain>
    </source>
</reference>
<keyword evidence="1" id="KW-0472">Membrane</keyword>
<evidence type="ECO:0000313" key="2">
    <source>
        <dbReference type="EMBL" id="TWI81985.1"/>
    </source>
</evidence>
<dbReference type="OrthoDB" id="651023at2"/>
<name>A0A562SL06_CHIJA</name>
<dbReference type="EMBL" id="VLLG01000007">
    <property type="protein sequence ID" value="TWI81985.1"/>
    <property type="molecule type" value="Genomic_DNA"/>
</dbReference>
<comment type="caution">
    <text evidence="2">The sequence shown here is derived from an EMBL/GenBank/DDBJ whole genome shotgun (WGS) entry which is preliminary data.</text>
</comment>
<feature type="transmembrane region" description="Helical" evidence="1">
    <location>
        <begin position="6"/>
        <end position="25"/>
    </location>
</feature>
<keyword evidence="1" id="KW-1133">Transmembrane helix</keyword>
<sequence>MQLHLYQYAQLLSLLLAILCYRGLIQYKLSPFLPMLVVVNLIEIAGTNYKLLGWIPWLSNHAIYNLNLLLETPMRLYLMGAMLQLRNNERPTFTVIAFLCMLVILLNYLFLQGPAVFNTFSLILIQIVTIVLSCFTLLRLALREEAGASLWKDPYFWINAGLLLFALITLVILGLQQYLQDHRVMLWKKSLYKAIMPVPNIMLYLAYSYAFILCKIPRSR</sequence>
<gene>
    <name evidence="2" type="ORF">LX66_5301</name>
</gene>
<feature type="transmembrane region" description="Helical" evidence="1">
    <location>
        <begin position="32"/>
        <end position="49"/>
    </location>
</feature>
<feature type="transmembrane region" description="Helical" evidence="1">
    <location>
        <begin position="92"/>
        <end position="111"/>
    </location>
</feature>
<dbReference type="AlphaFoldDB" id="A0A562SL06"/>
<organism evidence="2 3">
    <name type="scientific">Chitinophaga japonensis</name>
    <name type="common">Flexibacter japonensis</name>
    <dbReference type="NCBI Taxonomy" id="104662"/>
    <lineage>
        <taxon>Bacteria</taxon>
        <taxon>Pseudomonadati</taxon>
        <taxon>Bacteroidota</taxon>
        <taxon>Chitinophagia</taxon>
        <taxon>Chitinophagales</taxon>
        <taxon>Chitinophagaceae</taxon>
        <taxon>Chitinophaga</taxon>
    </lineage>
</organism>
<feature type="transmembrane region" description="Helical" evidence="1">
    <location>
        <begin position="123"/>
        <end position="142"/>
    </location>
</feature>
<dbReference type="RefSeq" id="WP_145719059.1">
    <property type="nucleotide sequence ID" value="NZ_BAAAFY010000003.1"/>
</dbReference>
<accession>A0A562SL06</accession>
<evidence type="ECO:0000313" key="3">
    <source>
        <dbReference type="Proteomes" id="UP000316778"/>
    </source>
</evidence>
<evidence type="ECO:0000256" key="1">
    <source>
        <dbReference type="SAM" id="Phobius"/>
    </source>
</evidence>
<feature type="transmembrane region" description="Helical" evidence="1">
    <location>
        <begin position="154"/>
        <end position="175"/>
    </location>
</feature>
<keyword evidence="1" id="KW-0812">Transmembrane</keyword>